<dbReference type="STRING" id="1043005.A0A074ZCD8"/>
<dbReference type="AlphaFoldDB" id="A0A074ZCD8"/>
<dbReference type="PANTHER" id="PTHR42047:SF1">
    <property type="entry name" value="PROTEIN, PUTATIVE (AFU_ORTHOLOGUE AFUA_6G03560)-RELATED"/>
    <property type="match status" value="1"/>
</dbReference>
<accession>A0A074ZCD8</accession>
<feature type="chain" id="PRO_5001703952" evidence="1">
    <location>
        <begin position="19"/>
        <end position="423"/>
    </location>
</feature>
<dbReference type="HOGENOM" id="CLU_053541_0_0_1"/>
<dbReference type="OrthoDB" id="5430620at2759"/>
<dbReference type="InterPro" id="IPR052820">
    <property type="entry name" value="PhiA_domain"/>
</dbReference>
<gene>
    <name evidence="2" type="ORF">AUEXF2481DRAFT_38639</name>
</gene>
<evidence type="ECO:0000256" key="1">
    <source>
        <dbReference type="SAM" id="SignalP"/>
    </source>
</evidence>
<evidence type="ECO:0000313" key="3">
    <source>
        <dbReference type="Proteomes" id="UP000030641"/>
    </source>
</evidence>
<reference evidence="2 3" key="1">
    <citation type="journal article" date="2014" name="BMC Genomics">
        <title>Genome sequencing of four Aureobasidium pullulans varieties: biotechnological potential, stress tolerance, and description of new species.</title>
        <authorList>
            <person name="Gostin Ar C."/>
            <person name="Ohm R.A."/>
            <person name="Kogej T."/>
            <person name="Sonjak S."/>
            <person name="Turk M."/>
            <person name="Zajc J."/>
            <person name="Zalar P."/>
            <person name="Grube M."/>
            <person name="Sun H."/>
            <person name="Han J."/>
            <person name="Sharma A."/>
            <person name="Chiniquy J."/>
            <person name="Ngan C.Y."/>
            <person name="Lipzen A."/>
            <person name="Barry K."/>
            <person name="Grigoriev I.V."/>
            <person name="Gunde-Cimerman N."/>
        </authorList>
    </citation>
    <scope>NUCLEOTIDE SEQUENCE [LARGE SCALE GENOMIC DNA]</scope>
    <source>
        <strain evidence="2 3">EXF-2481</strain>
    </source>
</reference>
<name>A0A074ZCD8_AURSE</name>
<organism evidence="2 3">
    <name type="scientific">Aureobasidium subglaciale (strain EXF-2481)</name>
    <name type="common">Aureobasidium pullulans var. subglaciale</name>
    <dbReference type="NCBI Taxonomy" id="1043005"/>
    <lineage>
        <taxon>Eukaryota</taxon>
        <taxon>Fungi</taxon>
        <taxon>Dikarya</taxon>
        <taxon>Ascomycota</taxon>
        <taxon>Pezizomycotina</taxon>
        <taxon>Dothideomycetes</taxon>
        <taxon>Dothideomycetidae</taxon>
        <taxon>Dothideales</taxon>
        <taxon>Saccotheciaceae</taxon>
        <taxon>Aureobasidium</taxon>
    </lineage>
</organism>
<keyword evidence="3" id="KW-1185">Reference proteome</keyword>
<feature type="signal peptide" evidence="1">
    <location>
        <begin position="1"/>
        <end position="18"/>
    </location>
</feature>
<proteinExistence type="predicted"/>
<dbReference type="PANTHER" id="PTHR42047">
    <property type="entry name" value="PROTEIN, PUTATIVE (AFU_ORTHOLOGUE AFUA_6G03560)-RELATED"/>
    <property type="match status" value="1"/>
</dbReference>
<dbReference type="GeneID" id="25366164"/>
<keyword evidence="1" id="KW-0732">Signal</keyword>
<dbReference type="EMBL" id="KL584756">
    <property type="protein sequence ID" value="KEQ96371.1"/>
    <property type="molecule type" value="Genomic_DNA"/>
</dbReference>
<protein>
    <submittedName>
        <fullName evidence="2">Uncharacterized protein</fullName>
    </submittedName>
</protein>
<dbReference type="RefSeq" id="XP_013344945.1">
    <property type="nucleotide sequence ID" value="XM_013489491.1"/>
</dbReference>
<dbReference type="InParanoid" id="A0A074ZCD8"/>
<dbReference type="OMA" id="NMAGCAA"/>
<sequence>MKSSIIISSLALALPAFAAPVTTSATPIATPQNQCQVDYNNCLAVGTPEVMCSCDMTACLGEDAARIREWCASKTSGLTSGTATATATATATPSATASGCVAKDNACRASDPVTGLSANQAQCSADNAACQGTCYDAYNTCRTSRPNGLSANMAQCASDYAGCLGQNPFSEDGSLTIKPSIVARAFATPAPSNCVTKDNACRASDPVTGLSANQAFCSSEDAACKGACEESYNACRVAPDANMSYCASLYAGCLGTNPFEKRAAPTSAFAGLAIRSGSGIQYASVNAAGSQFWLQKDTATYCPEISGLVCPNTTTTQFLGGENTLALDTTVPGGQQVYVAADGRLSFTVAHSASTGEGASVTGFSIAQEGQHVQFNGDDFLACPVDDAYAVFAAAAVKDAAEDCVGFAFRVAESSAPAAWQYS</sequence>
<evidence type="ECO:0000313" key="2">
    <source>
        <dbReference type="EMBL" id="KEQ96371.1"/>
    </source>
</evidence>
<dbReference type="Proteomes" id="UP000030641">
    <property type="component" value="Unassembled WGS sequence"/>
</dbReference>